<dbReference type="Pfam" id="PF04014">
    <property type="entry name" value="MazE_antitoxin"/>
    <property type="match status" value="1"/>
</dbReference>
<sequence>MEIRRVQITGGSSYVITLPKEWIKSTNVKKNDPLGLIPQSDGTLLITSKMT</sequence>
<dbReference type="AlphaFoldDB" id="X0XYJ1"/>
<dbReference type="InterPro" id="IPR037914">
    <property type="entry name" value="SpoVT-AbrB_sf"/>
</dbReference>
<dbReference type="InterPro" id="IPR007159">
    <property type="entry name" value="SpoVT-AbrB_dom"/>
</dbReference>
<reference evidence="2" key="1">
    <citation type="journal article" date="2014" name="Front. Microbiol.">
        <title>High frequency of phylogenetically diverse reductive dehalogenase-homologous genes in deep subseafloor sedimentary metagenomes.</title>
        <authorList>
            <person name="Kawai M."/>
            <person name="Futagami T."/>
            <person name="Toyoda A."/>
            <person name="Takaki Y."/>
            <person name="Nishi S."/>
            <person name="Hori S."/>
            <person name="Arai W."/>
            <person name="Tsubouchi T."/>
            <person name="Morono Y."/>
            <person name="Uchiyama I."/>
            <person name="Ito T."/>
            <person name="Fujiyama A."/>
            <person name="Inagaki F."/>
            <person name="Takami H."/>
        </authorList>
    </citation>
    <scope>NUCLEOTIDE SEQUENCE</scope>
    <source>
        <strain evidence="2">Expedition CK06-06</strain>
    </source>
</reference>
<protein>
    <recommendedName>
        <fullName evidence="1">SpoVT-AbrB domain-containing protein</fullName>
    </recommendedName>
</protein>
<organism evidence="2">
    <name type="scientific">marine sediment metagenome</name>
    <dbReference type="NCBI Taxonomy" id="412755"/>
    <lineage>
        <taxon>unclassified sequences</taxon>
        <taxon>metagenomes</taxon>
        <taxon>ecological metagenomes</taxon>
    </lineage>
</organism>
<feature type="non-terminal residue" evidence="2">
    <location>
        <position position="51"/>
    </location>
</feature>
<evidence type="ECO:0000313" key="2">
    <source>
        <dbReference type="EMBL" id="GAG48430.1"/>
    </source>
</evidence>
<dbReference type="SMART" id="SM00966">
    <property type="entry name" value="SpoVT_AbrB"/>
    <property type="match status" value="1"/>
</dbReference>
<feature type="domain" description="SpoVT-AbrB" evidence="1">
    <location>
        <begin position="8"/>
        <end position="51"/>
    </location>
</feature>
<evidence type="ECO:0000259" key="1">
    <source>
        <dbReference type="SMART" id="SM00966"/>
    </source>
</evidence>
<dbReference type="SUPFAM" id="SSF89447">
    <property type="entry name" value="AbrB/MazE/MraZ-like"/>
    <property type="match status" value="1"/>
</dbReference>
<name>X0XYJ1_9ZZZZ</name>
<comment type="caution">
    <text evidence="2">The sequence shown here is derived from an EMBL/GenBank/DDBJ whole genome shotgun (WGS) entry which is preliminary data.</text>
</comment>
<gene>
    <name evidence="2" type="ORF">S01H1_78813</name>
</gene>
<dbReference type="EMBL" id="BARS01053069">
    <property type="protein sequence ID" value="GAG48430.1"/>
    <property type="molecule type" value="Genomic_DNA"/>
</dbReference>
<proteinExistence type="predicted"/>
<accession>X0XYJ1</accession>
<dbReference type="GO" id="GO:0003677">
    <property type="term" value="F:DNA binding"/>
    <property type="evidence" value="ECO:0007669"/>
    <property type="project" value="InterPro"/>
</dbReference>